<dbReference type="GO" id="GO:0005524">
    <property type="term" value="F:ATP binding"/>
    <property type="evidence" value="ECO:0007669"/>
    <property type="project" value="UniProtKB-KW"/>
</dbReference>
<protein>
    <recommendedName>
        <fullName evidence="2">histidine kinase</fullName>
        <ecNumber evidence="2">2.7.13.3</ecNumber>
    </recommendedName>
</protein>
<keyword evidence="6 8" id="KW-0067">ATP-binding</keyword>
<dbReference type="InterPro" id="IPR005467">
    <property type="entry name" value="His_kinase_dom"/>
</dbReference>
<dbReference type="PANTHER" id="PTHR44936:SF10">
    <property type="entry name" value="SENSOR PROTEIN RSTB"/>
    <property type="match status" value="1"/>
</dbReference>
<reference evidence="8 9" key="1">
    <citation type="submission" date="2024-03" db="EMBL/GenBank/DDBJ databases">
        <title>Community enrichment and isolation of bacterial strains for fucoidan degradation.</title>
        <authorList>
            <person name="Sichert A."/>
        </authorList>
    </citation>
    <scope>NUCLEOTIDE SEQUENCE [LARGE SCALE GENOMIC DNA]</scope>
    <source>
        <strain evidence="8 9">AS81</strain>
    </source>
</reference>
<sequence>MASFQVAARALIHLGSELITSDPIAIYELIKNAIDAKSPNVKVLFSIPFPQEHILELSEKWSSLSLKSELWKKIIKEDLEHLKTMQRDEVDEHIIQRIDKYFKRIKLSNTPSKAAEYLLKINNIEVRDTGVGMSEELLNEVFLTVGTNFKLHAENEEQPVLGNKGIGRLSMMRLGKSATVTSWQNREEVNSIEFDWREFESETKLISEINFPMTKVTISSEDSSSGTNIVITHLTRDWTKENVKSLLIEKFLRRLRNPLEAKKFRFPINIFYNSSASNGRLAIKKMSQELMNGAQKSLLLKFDPHSNVPLRLEIKSEDGSNGIIPYETNLLSLSHTFDCNEEDLKKIGKFQFNLKWYNRPLFRDKLKRQGLGARHRDLINELNVWSGGIAIYRDGFRIGYSGSFDDKDWFEIDKKALRSQGYTLNRIQLVGSLEITKKSNPNLQDRSNREGLLDNKQLDIVANIINNIALDQLRETIQKEKDVQASELLDQVIEDGANQAASKLTLVKQEITKLTKHSKPEAKQILSKINDELHYVANQIEQFEKASSQLKEHREDILELAGTGTMMHVVMHELIRTTGQTRELIRKVSISSDNKTSDLLNKLENEIKVLNVRLRQFDPVSAKGRQRKSKLNLVGLIKTILNGYSGKFERHNIRALLTIDGVENNSDFYTNIVQGFITIALENLIANSVYWLKQNEIFSSFISATEREISIDIDTISKTVSVSDTGPGISPSDRDRIFTAGFTTKKSERDGKGFGLFIAKEVTQYHGGNLYLNNEANTDGRLRTFILELPKE</sequence>
<accession>A0ABU9TYX6</accession>
<evidence type="ECO:0000313" key="8">
    <source>
        <dbReference type="EMBL" id="MEM5549523.1"/>
    </source>
</evidence>
<dbReference type="InterPro" id="IPR036890">
    <property type="entry name" value="HATPase_C_sf"/>
</dbReference>
<keyword evidence="4" id="KW-0547">Nucleotide-binding</keyword>
<dbReference type="Pfam" id="PF02518">
    <property type="entry name" value="HATPase_c"/>
    <property type="match status" value="1"/>
</dbReference>
<feature type="domain" description="Histidine kinase" evidence="7">
    <location>
        <begin position="680"/>
        <end position="792"/>
    </location>
</feature>
<keyword evidence="9" id="KW-1185">Reference proteome</keyword>
<proteinExistence type="predicted"/>
<evidence type="ECO:0000256" key="4">
    <source>
        <dbReference type="ARBA" id="ARBA00022741"/>
    </source>
</evidence>
<dbReference type="EMBL" id="JBBMQU010000002">
    <property type="protein sequence ID" value="MEM5549523.1"/>
    <property type="molecule type" value="Genomic_DNA"/>
</dbReference>
<dbReference type="PANTHER" id="PTHR44936">
    <property type="entry name" value="SENSOR PROTEIN CREC"/>
    <property type="match status" value="1"/>
</dbReference>
<keyword evidence="3" id="KW-0808">Transferase</keyword>
<evidence type="ECO:0000313" key="9">
    <source>
        <dbReference type="Proteomes" id="UP001388366"/>
    </source>
</evidence>
<dbReference type="Gene3D" id="3.30.565.10">
    <property type="entry name" value="Histidine kinase-like ATPase, C-terminal domain"/>
    <property type="match status" value="2"/>
</dbReference>
<dbReference type="InterPro" id="IPR050980">
    <property type="entry name" value="2C_sensor_his_kinase"/>
</dbReference>
<evidence type="ECO:0000256" key="2">
    <source>
        <dbReference type="ARBA" id="ARBA00012438"/>
    </source>
</evidence>
<name>A0ABU9TYX6_9GAMM</name>
<dbReference type="SMART" id="SM00387">
    <property type="entry name" value="HATPase_c"/>
    <property type="match status" value="1"/>
</dbReference>
<dbReference type="Proteomes" id="UP001388366">
    <property type="component" value="Unassembled WGS sequence"/>
</dbReference>
<keyword evidence="5" id="KW-0418">Kinase</keyword>
<dbReference type="PROSITE" id="PS50109">
    <property type="entry name" value="HIS_KIN"/>
    <property type="match status" value="1"/>
</dbReference>
<evidence type="ECO:0000256" key="3">
    <source>
        <dbReference type="ARBA" id="ARBA00022679"/>
    </source>
</evidence>
<dbReference type="PRINTS" id="PR00344">
    <property type="entry name" value="BCTRLSENSOR"/>
</dbReference>
<dbReference type="InterPro" id="IPR004358">
    <property type="entry name" value="Sig_transdc_His_kin-like_C"/>
</dbReference>
<comment type="catalytic activity">
    <reaction evidence="1">
        <text>ATP + protein L-histidine = ADP + protein N-phospho-L-histidine.</text>
        <dbReference type="EC" id="2.7.13.3"/>
    </reaction>
</comment>
<dbReference type="SUPFAM" id="SSF55874">
    <property type="entry name" value="ATPase domain of HSP90 chaperone/DNA topoisomerase II/histidine kinase"/>
    <property type="match status" value="3"/>
</dbReference>
<dbReference type="EC" id="2.7.13.3" evidence="2"/>
<evidence type="ECO:0000259" key="7">
    <source>
        <dbReference type="PROSITE" id="PS50109"/>
    </source>
</evidence>
<dbReference type="InterPro" id="IPR003594">
    <property type="entry name" value="HATPase_dom"/>
</dbReference>
<organism evidence="8 9">
    <name type="scientific">Pseudoalteromonas neustonica</name>
    <dbReference type="NCBI Taxonomy" id="1840331"/>
    <lineage>
        <taxon>Bacteria</taxon>
        <taxon>Pseudomonadati</taxon>
        <taxon>Pseudomonadota</taxon>
        <taxon>Gammaproteobacteria</taxon>
        <taxon>Alteromonadales</taxon>
        <taxon>Pseudoalteromonadaceae</taxon>
        <taxon>Pseudoalteromonas</taxon>
    </lineage>
</organism>
<dbReference type="RefSeq" id="WP_342883191.1">
    <property type="nucleotide sequence ID" value="NZ_JBBMQU010000002.1"/>
</dbReference>
<dbReference type="Pfam" id="PF13589">
    <property type="entry name" value="HATPase_c_3"/>
    <property type="match status" value="1"/>
</dbReference>
<evidence type="ECO:0000256" key="5">
    <source>
        <dbReference type="ARBA" id="ARBA00022777"/>
    </source>
</evidence>
<gene>
    <name evidence="8" type="ORF">WNY63_02080</name>
</gene>
<comment type="caution">
    <text evidence="8">The sequence shown here is derived from an EMBL/GenBank/DDBJ whole genome shotgun (WGS) entry which is preliminary data.</text>
</comment>
<evidence type="ECO:0000256" key="1">
    <source>
        <dbReference type="ARBA" id="ARBA00000085"/>
    </source>
</evidence>
<evidence type="ECO:0000256" key="6">
    <source>
        <dbReference type="ARBA" id="ARBA00022840"/>
    </source>
</evidence>